<evidence type="ECO:0000313" key="6">
    <source>
        <dbReference type="Proteomes" id="UP001632038"/>
    </source>
</evidence>
<dbReference type="Gene3D" id="3.30.40.10">
    <property type="entry name" value="Zinc/RING finger domain, C3HC4 (zinc finger)"/>
    <property type="match status" value="1"/>
</dbReference>
<dbReference type="GO" id="GO:0016740">
    <property type="term" value="F:transferase activity"/>
    <property type="evidence" value="ECO:0007669"/>
    <property type="project" value="UniProtKB-KW"/>
</dbReference>
<dbReference type="Pfam" id="PF04564">
    <property type="entry name" value="U-box"/>
    <property type="match status" value="1"/>
</dbReference>
<dbReference type="PANTHER" id="PTHR33644">
    <property type="entry name" value="U-BOX DOMAIN-CONTAINING PROTEIN 62-RELATED"/>
    <property type="match status" value="1"/>
</dbReference>
<dbReference type="PROSITE" id="PS51698">
    <property type="entry name" value="U_BOX"/>
    <property type="match status" value="1"/>
</dbReference>
<keyword evidence="6" id="KW-1185">Reference proteome</keyword>
<comment type="pathway">
    <text evidence="1">Protein modification; protein ubiquitination.</text>
</comment>
<feature type="compositionally biased region" description="Low complexity" evidence="3">
    <location>
        <begin position="10"/>
        <end position="21"/>
    </location>
</feature>
<dbReference type="InterPro" id="IPR003613">
    <property type="entry name" value="Ubox_domain"/>
</dbReference>
<feature type="region of interest" description="Disordered" evidence="3">
    <location>
        <begin position="147"/>
        <end position="168"/>
    </location>
</feature>
<evidence type="ECO:0000313" key="5">
    <source>
        <dbReference type="EMBL" id="KAL3652299.1"/>
    </source>
</evidence>
<evidence type="ECO:0000256" key="1">
    <source>
        <dbReference type="ARBA" id="ARBA00004906"/>
    </source>
</evidence>
<feature type="domain" description="U-box" evidence="4">
    <location>
        <begin position="218"/>
        <end position="290"/>
    </location>
</feature>
<evidence type="ECO:0000256" key="3">
    <source>
        <dbReference type="SAM" id="MobiDB-lite"/>
    </source>
</evidence>
<dbReference type="Pfam" id="PF23112">
    <property type="entry name" value="PUB62-63_C"/>
    <property type="match status" value="1"/>
</dbReference>
<name>A0ABD3EGJ3_9LAMI</name>
<dbReference type="EMBL" id="JAVIJP010000005">
    <property type="protein sequence ID" value="KAL3652299.1"/>
    <property type="molecule type" value="Genomic_DNA"/>
</dbReference>
<organism evidence="5 6">
    <name type="scientific">Castilleja foliolosa</name>
    <dbReference type="NCBI Taxonomy" id="1961234"/>
    <lineage>
        <taxon>Eukaryota</taxon>
        <taxon>Viridiplantae</taxon>
        <taxon>Streptophyta</taxon>
        <taxon>Embryophyta</taxon>
        <taxon>Tracheophyta</taxon>
        <taxon>Spermatophyta</taxon>
        <taxon>Magnoliopsida</taxon>
        <taxon>eudicotyledons</taxon>
        <taxon>Gunneridae</taxon>
        <taxon>Pentapetalae</taxon>
        <taxon>asterids</taxon>
        <taxon>lamiids</taxon>
        <taxon>Lamiales</taxon>
        <taxon>Orobanchaceae</taxon>
        <taxon>Pedicularideae</taxon>
        <taxon>Castillejinae</taxon>
        <taxon>Castilleja</taxon>
    </lineage>
</organism>
<keyword evidence="2" id="KW-0808">Transferase</keyword>
<feature type="compositionally biased region" description="Acidic residues" evidence="3">
    <location>
        <begin position="93"/>
        <end position="116"/>
    </location>
</feature>
<feature type="compositionally biased region" description="Low complexity" evidence="3">
    <location>
        <begin position="155"/>
        <end position="164"/>
    </location>
</feature>
<dbReference type="AlphaFoldDB" id="A0ABD3EGJ3"/>
<proteinExistence type="predicted"/>
<feature type="region of interest" description="Disordered" evidence="3">
    <location>
        <begin position="1"/>
        <end position="121"/>
    </location>
</feature>
<accession>A0ABD3EGJ3</accession>
<sequence length="387" mass="42516">MASKKLGMVPPQQLHNPHPQLVFSEAYACDPQPPPRPPASEGDLGAKTATRELTSSFLDHHQYFQTPPSPTPPQSSQFHHQWHANSRSSGGDASEDDDDDNDVHDYDDDEDDEEEVGNNLGNIVTVAKISGDDRNCQKMKHAVALGFKDGDNEDNNGNNESGGEIRNTSSGEMYYSQYLNGTEGPSTSSGQKDVLVLENGCGFSGSKESSYRSDCGDSLRVILSDPVTGTLMEDAMILPCGHSYGSSGIQEVVRKKACCTCSQPVSEGSIAPNLSLRIAVQAFKREEELQANHMSKRRRERYDQHKGSFGDPTLIDHSKVKGVQFPFVVTDRVIIKGNKRTPPRFVGREAIVTTQCLNGWYVVKTLDNAESVKLQYRSLAKVTETTF</sequence>
<dbReference type="InterPro" id="IPR013083">
    <property type="entry name" value="Znf_RING/FYVE/PHD"/>
</dbReference>
<reference evidence="6" key="1">
    <citation type="journal article" date="2024" name="IScience">
        <title>Strigolactones Initiate the Formation of Haustorium-like Structures in Castilleja.</title>
        <authorList>
            <person name="Buerger M."/>
            <person name="Peterson D."/>
            <person name="Chory J."/>
        </authorList>
    </citation>
    <scope>NUCLEOTIDE SEQUENCE [LARGE SCALE GENOMIC DNA]</scope>
</reference>
<comment type="caution">
    <text evidence="5">The sequence shown here is derived from an EMBL/GenBank/DDBJ whole genome shotgun (WGS) entry which is preliminary data.</text>
</comment>
<dbReference type="InterPro" id="IPR057649">
    <property type="entry name" value="PUB62-63_C"/>
</dbReference>
<dbReference type="SUPFAM" id="SSF57850">
    <property type="entry name" value="RING/U-box"/>
    <property type="match status" value="1"/>
</dbReference>
<evidence type="ECO:0000259" key="4">
    <source>
        <dbReference type="PROSITE" id="PS51698"/>
    </source>
</evidence>
<evidence type="ECO:0000256" key="2">
    <source>
        <dbReference type="ARBA" id="ARBA00022679"/>
    </source>
</evidence>
<dbReference type="Proteomes" id="UP001632038">
    <property type="component" value="Unassembled WGS sequence"/>
</dbReference>
<dbReference type="PANTHER" id="PTHR33644:SF5">
    <property type="entry name" value="U-BOX DOMAIN-CONTAINING PROTEIN 62"/>
    <property type="match status" value="1"/>
</dbReference>
<gene>
    <name evidence="5" type="ORF">CASFOL_001980</name>
</gene>
<protein>
    <recommendedName>
        <fullName evidence="4">U-box domain-containing protein</fullName>
    </recommendedName>
</protein>